<dbReference type="STRING" id="1165094.RINTHH_19380"/>
<proteinExistence type="inferred from homology"/>
<evidence type="ECO:0000256" key="5">
    <source>
        <dbReference type="ARBA" id="ARBA00022960"/>
    </source>
</evidence>
<keyword evidence="7 8" id="KW-0472">Membrane</keyword>
<evidence type="ECO:0000256" key="7">
    <source>
        <dbReference type="ARBA" id="ARBA00023136"/>
    </source>
</evidence>
<gene>
    <name evidence="9" type="ORF">RINTHH_19380</name>
</gene>
<feature type="transmembrane region" description="Helical" evidence="8">
    <location>
        <begin position="112"/>
        <end position="131"/>
    </location>
</feature>
<protein>
    <submittedName>
        <fullName evidence="9">Uncharacterized protein</fullName>
    </submittedName>
</protein>
<accession>M1X1D2</accession>
<sequence length="149" mass="16874">MELLEIGPNWLLIWVVAWSIKRSALESTLAGIVLGLLQDAITFPNPTHTLGLGLVGITTSLFQKRRFIQEDFISIALIVFGMSVLTETIFAFQLIFVGDRNPKEIWTHYQKIVLASAILSSLWAPVVYYPLNCWWQKLRSVQIAISTKL</sequence>
<dbReference type="EMBL" id="CAIY01000080">
    <property type="protein sequence ID" value="CCH68093.1"/>
    <property type="molecule type" value="Genomic_DNA"/>
</dbReference>
<evidence type="ECO:0000256" key="3">
    <source>
        <dbReference type="ARBA" id="ARBA00022475"/>
    </source>
</evidence>
<evidence type="ECO:0000313" key="9">
    <source>
        <dbReference type="EMBL" id="CCH68093.1"/>
    </source>
</evidence>
<name>M1X1D2_9NOST</name>
<evidence type="ECO:0000313" key="10">
    <source>
        <dbReference type="Proteomes" id="UP000053051"/>
    </source>
</evidence>
<comment type="caution">
    <text evidence="9">The sequence shown here is derived from an EMBL/GenBank/DDBJ whole genome shotgun (WGS) entry which is preliminary data.</text>
</comment>
<comment type="subcellular location">
    <subcellularLocation>
        <location evidence="1">Cell membrane</location>
        <topology evidence="1">Multi-pass membrane protein</topology>
    </subcellularLocation>
</comment>
<keyword evidence="3" id="KW-1003">Cell membrane</keyword>
<keyword evidence="5" id="KW-0133">Cell shape</keyword>
<evidence type="ECO:0000256" key="4">
    <source>
        <dbReference type="ARBA" id="ARBA00022692"/>
    </source>
</evidence>
<comment type="similarity">
    <text evidence="2">Belongs to the MreD family.</text>
</comment>
<evidence type="ECO:0000256" key="1">
    <source>
        <dbReference type="ARBA" id="ARBA00004651"/>
    </source>
</evidence>
<keyword evidence="10" id="KW-1185">Reference proteome</keyword>
<dbReference type="GO" id="GO:0008360">
    <property type="term" value="P:regulation of cell shape"/>
    <property type="evidence" value="ECO:0007669"/>
    <property type="project" value="UniProtKB-KW"/>
</dbReference>
<dbReference type="Pfam" id="PF04093">
    <property type="entry name" value="MreD"/>
    <property type="match status" value="1"/>
</dbReference>
<dbReference type="Proteomes" id="UP000053051">
    <property type="component" value="Unassembled WGS sequence"/>
</dbReference>
<dbReference type="InterPro" id="IPR007227">
    <property type="entry name" value="Cell_shape_determining_MreD"/>
</dbReference>
<evidence type="ECO:0000256" key="8">
    <source>
        <dbReference type="SAM" id="Phobius"/>
    </source>
</evidence>
<keyword evidence="4 8" id="KW-0812">Transmembrane</keyword>
<evidence type="ECO:0000256" key="6">
    <source>
        <dbReference type="ARBA" id="ARBA00022989"/>
    </source>
</evidence>
<evidence type="ECO:0000256" key="2">
    <source>
        <dbReference type="ARBA" id="ARBA00007776"/>
    </source>
</evidence>
<organism evidence="9 10">
    <name type="scientific">Richelia intracellularis HH01</name>
    <dbReference type="NCBI Taxonomy" id="1165094"/>
    <lineage>
        <taxon>Bacteria</taxon>
        <taxon>Bacillati</taxon>
        <taxon>Cyanobacteriota</taxon>
        <taxon>Cyanophyceae</taxon>
        <taxon>Nostocales</taxon>
        <taxon>Nostocaceae</taxon>
        <taxon>Richelia</taxon>
    </lineage>
</organism>
<dbReference type="NCBIfam" id="TIGR03426">
    <property type="entry name" value="shape_MreD"/>
    <property type="match status" value="1"/>
</dbReference>
<feature type="transmembrane region" description="Helical" evidence="8">
    <location>
        <begin position="72"/>
        <end position="92"/>
    </location>
</feature>
<reference evidence="10" key="2">
    <citation type="submission" date="2016-01" db="EMBL/GenBank/DDBJ databases">
        <title>Diatom-associated endosymboitic cyanobacterium lacks core nitrogen metabolism enzymes.</title>
        <authorList>
            <person name="Hilton J.A."/>
            <person name="Foster R.A."/>
            <person name="Tripp H.J."/>
            <person name="Carter B.J."/>
            <person name="Zehr J.P."/>
            <person name="Villareal T.A."/>
        </authorList>
    </citation>
    <scope>NUCLEOTIDE SEQUENCE [LARGE SCALE GENOMIC DNA]</scope>
    <source>
        <strain evidence="10">HH01</strain>
    </source>
</reference>
<keyword evidence="6 8" id="KW-1133">Transmembrane helix</keyword>
<dbReference type="AlphaFoldDB" id="M1X1D2"/>
<reference evidence="9 10" key="1">
    <citation type="submission" date="2012-05" db="EMBL/GenBank/DDBJ databases">
        <authorList>
            <person name="Hilton J."/>
        </authorList>
    </citation>
    <scope>NUCLEOTIDE SEQUENCE [LARGE SCALE GENOMIC DNA]</scope>
    <source>
        <strain evidence="9 10">HH01</strain>
    </source>
</reference>
<dbReference type="GO" id="GO:0005886">
    <property type="term" value="C:plasma membrane"/>
    <property type="evidence" value="ECO:0007669"/>
    <property type="project" value="UniProtKB-SubCell"/>
</dbReference>